<keyword evidence="4 8" id="KW-0547">Nucleotide-binding</keyword>
<feature type="region of interest" description="Disordered" evidence="9">
    <location>
        <begin position="977"/>
        <end position="1094"/>
    </location>
</feature>
<keyword evidence="5 13" id="KW-0418">Kinase</keyword>
<feature type="transmembrane region" description="Helical" evidence="10">
    <location>
        <begin position="219"/>
        <end position="238"/>
    </location>
</feature>
<evidence type="ECO:0000256" key="2">
    <source>
        <dbReference type="ARBA" id="ARBA00012513"/>
    </source>
</evidence>
<gene>
    <name evidence="13" type="ORF">SCF082_LOCUS48548</name>
</gene>
<evidence type="ECO:0000259" key="12">
    <source>
        <dbReference type="PROSITE" id="PS51286"/>
    </source>
</evidence>
<feature type="transmembrane region" description="Helical" evidence="10">
    <location>
        <begin position="37"/>
        <end position="58"/>
    </location>
</feature>
<dbReference type="Pfam" id="PF00069">
    <property type="entry name" value="Pkinase"/>
    <property type="match status" value="1"/>
</dbReference>
<feature type="domain" description="RAP" evidence="12">
    <location>
        <begin position="1471"/>
        <end position="1528"/>
    </location>
</feature>
<dbReference type="InterPro" id="IPR036770">
    <property type="entry name" value="Ankyrin_rpt-contain_sf"/>
</dbReference>
<dbReference type="InterPro" id="IPR002110">
    <property type="entry name" value="Ankyrin_rpt"/>
</dbReference>
<evidence type="ECO:0000313" key="14">
    <source>
        <dbReference type="Proteomes" id="UP001642464"/>
    </source>
</evidence>
<feature type="domain" description="Protein kinase" evidence="11">
    <location>
        <begin position="602"/>
        <end position="891"/>
    </location>
</feature>
<dbReference type="Pfam" id="PF12796">
    <property type="entry name" value="Ank_2"/>
    <property type="match status" value="1"/>
</dbReference>
<keyword evidence="7" id="KW-0040">ANK repeat</keyword>
<dbReference type="GO" id="GO:0016301">
    <property type="term" value="F:kinase activity"/>
    <property type="evidence" value="ECO:0007669"/>
    <property type="project" value="UniProtKB-KW"/>
</dbReference>
<dbReference type="PROSITE" id="PS00107">
    <property type="entry name" value="PROTEIN_KINASE_ATP"/>
    <property type="match status" value="1"/>
</dbReference>
<reference evidence="13 14" key="1">
    <citation type="submission" date="2024-02" db="EMBL/GenBank/DDBJ databases">
        <authorList>
            <person name="Chen Y."/>
            <person name="Shah S."/>
            <person name="Dougan E. K."/>
            <person name="Thang M."/>
            <person name="Chan C."/>
        </authorList>
    </citation>
    <scope>NUCLEOTIDE SEQUENCE [LARGE SCALE GENOMIC DNA]</scope>
</reference>
<feature type="compositionally biased region" description="Basic and acidic residues" evidence="9">
    <location>
        <begin position="1082"/>
        <end position="1093"/>
    </location>
</feature>
<dbReference type="SUPFAM" id="SSF56112">
    <property type="entry name" value="Protein kinase-like (PK-like)"/>
    <property type="match status" value="1"/>
</dbReference>
<dbReference type="InterPro" id="IPR017441">
    <property type="entry name" value="Protein_kinase_ATP_BS"/>
</dbReference>
<keyword evidence="10" id="KW-1133">Transmembrane helix</keyword>
<protein>
    <recommendedName>
        <fullName evidence="2">non-specific serine/threonine protein kinase</fullName>
        <ecNumber evidence="2">2.7.11.1</ecNumber>
    </recommendedName>
</protein>
<dbReference type="CDD" id="cd14014">
    <property type="entry name" value="STKc_PknB_like"/>
    <property type="match status" value="1"/>
</dbReference>
<feature type="repeat" description="ANK" evidence="7">
    <location>
        <begin position="411"/>
        <end position="436"/>
    </location>
</feature>
<keyword evidence="14" id="KW-1185">Reference proteome</keyword>
<dbReference type="PANTHER" id="PTHR43671:SF13">
    <property type="entry name" value="SERINE_THREONINE-PROTEIN KINASE NEK2"/>
    <property type="match status" value="1"/>
</dbReference>
<dbReference type="SUPFAM" id="SSF48403">
    <property type="entry name" value="Ankyrin repeat"/>
    <property type="match status" value="1"/>
</dbReference>
<dbReference type="Gene3D" id="1.10.510.10">
    <property type="entry name" value="Transferase(Phosphotransferase) domain 1"/>
    <property type="match status" value="1"/>
</dbReference>
<evidence type="ECO:0000256" key="8">
    <source>
        <dbReference type="PROSITE-ProRule" id="PRU10141"/>
    </source>
</evidence>
<dbReference type="PANTHER" id="PTHR43671">
    <property type="entry name" value="SERINE/THREONINE-PROTEIN KINASE NEK"/>
    <property type="match status" value="1"/>
</dbReference>
<dbReference type="InterPro" id="IPR000719">
    <property type="entry name" value="Prot_kinase_dom"/>
</dbReference>
<dbReference type="InterPro" id="IPR013584">
    <property type="entry name" value="RAP"/>
</dbReference>
<feature type="region of interest" description="Disordered" evidence="9">
    <location>
        <begin position="1536"/>
        <end position="1597"/>
    </location>
</feature>
<comment type="caution">
    <text evidence="13">The sequence shown here is derived from an EMBL/GenBank/DDBJ whole genome shotgun (WGS) entry which is preliminary data.</text>
</comment>
<evidence type="ECO:0000313" key="13">
    <source>
        <dbReference type="EMBL" id="CAK9103984.1"/>
    </source>
</evidence>
<dbReference type="PROSITE" id="PS51286">
    <property type="entry name" value="RAP"/>
    <property type="match status" value="1"/>
</dbReference>
<feature type="region of interest" description="Disordered" evidence="9">
    <location>
        <begin position="920"/>
        <end position="945"/>
    </location>
</feature>
<feature type="transmembrane region" description="Helical" evidence="10">
    <location>
        <begin position="192"/>
        <end position="212"/>
    </location>
</feature>
<dbReference type="SMART" id="SM00248">
    <property type="entry name" value="ANK"/>
    <property type="match status" value="3"/>
</dbReference>
<feature type="transmembrane region" description="Helical" evidence="10">
    <location>
        <begin position="125"/>
        <end position="146"/>
    </location>
</feature>
<sequence>MATPLLFSGLVCSHAAWRAELTHVQCRLLPLKSQKWYWKAILWIPLGLFQGIIFYLAWDNYLERQDSDEEPETNSNGWNRFHCKAICALCEGLPAITVITCAWCSVNSPPDDPLMRETWPYEKELMRFLGFILFLSTGFGIMELDFCCSNKVAKKIQSRYYEVIHLLFRVSEVVSRTLMHVMFVVTTRRITFWWWSPAASNLLLSFLVTCYFGGDEKRILVRLLSCVPCMWVNIFFFVDSPYKRRAAKSISTWFDLRFLLEVFLMPMTICCIVASKDSWDDLHMIISTHQVMCGSLVLSLFIYFCLWIFMQFRVIWEIDLIDIFTASERGHLERLKDALETLVSEVRELTRSSSVEIDLNKPDVDGNTLLMLAAWQGHADVCDFLVKQGAFISITHKGAKNCRNWNTATWQDWTALHMAARHGKDEVIKVLIDNGALKEDRHYLDKRGQTPLHVAVAAKQVEAAATLANKCPDWTSAQDLRGRTPLDLANAQLREVLHAEIRPNESRRQSTVSTLSCPRLYSQSRRRGSSFTVGDWRSVPLHISRKRVQLAAPGLCSYVAASCGGALGRLCLAEAPEENVVENPAISLEDLEPITANGEKCSATQALIGEGAGGRVFRAKHRLQSSPYYAVKVFRSNSGSADRGVPPEVARECEVATCVRQTPHPCIVRLFMIFFDETSQLYTLVMEFCPSNLFRQILQAKEHAFTSGSGYLPPAQTLNWLGQIFLGLEHMHHRLNILFRDLKPENVMIDQTLCAKLADFGAGRFGASAGNFSFGHPAGTVGYCAPEVLYGHPHDEGADLYSLGVVTWLIFTGGMHNTAPPVSQRPEFSAHFHDWAQLHHCVQINFPPFRGMQGVEDPVGQAQLAGQFTWSLLQQPHARMKHADVRRHPLLAPLKLPSYEDGPEQVELWLQHRDARRVELQTDGKARSASGLSDAVSSTTSEMAAATATRLPIASRYREEDWEADLLAWKKLYGCPDVGESSPSSPPARTISPEPPRQAKAASPRVEVPTQRSEAGVDVPKAPPIEPAPAEPGPEPAAAQPVEAQKESPPEGNARRTEMTESPEMNVPKEATSVTPYVPPGRPERPPSRRDRAQAALVVAEAPAQAPPDSGHKANYTKQDLEIATQSARSKAAGENGWRSNFQEAALNLRDFFQDLRKSRHREKGRQATGPLWLHLAAQAKNLADQFDLNQLLEVLKLFCSVRYEDYELYMRLLGEVPHYVKQASTEQLCQLARLLARRRLRERNYVDMVVAHLLHKIRVSEDNLTMRLLVKTANALAALECRSQPKFVEHFNRHFEHRIEELDDEMCCMVSPVFLVNYMSDALRRSFLKRCAEIQAGFSGNPIRNLACMELALRKEQHSLVASLPQFVVRYLQKVRTQSEFDKWGSVVVPTTVAPDGPRGDDRHELEVSLLRKAAASKTNNTSDVFSSDMHRDVSACLTHLGIEHENGVVTGPYLLDVVAKDMVNPSRRIIYEVNSPHHFYEGTKALVAEKRLRHRLLGRLGHHLHMVNAADWRPLSAAAKMTFLLKIQQEQQDKHSDEYKQQAAANVSRAPLALRPAAKQQEPLKLKSPKDESRAPITVPVPPSLRQHIAQPVMA</sequence>
<dbReference type="EC" id="2.7.11.1" evidence="2"/>
<dbReference type="Pfam" id="PF08373">
    <property type="entry name" value="RAP"/>
    <property type="match status" value="1"/>
</dbReference>
<evidence type="ECO:0000256" key="1">
    <source>
        <dbReference type="ARBA" id="ARBA00010886"/>
    </source>
</evidence>
<keyword evidence="10" id="KW-0812">Transmembrane</keyword>
<evidence type="ECO:0000256" key="7">
    <source>
        <dbReference type="PROSITE-ProRule" id="PRU00023"/>
    </source>
</evidence>
<dbReference type="SMART" id="SM00952">
    <property type="entry name" value="RAP"/>
    <property type="match status" value="1"/>
</dbReference>
<dbReference type="SMART" id="SM00220">
    <property type="entry name" value="S_TKc"/>
    <property type="match status" value="1"/>
</dbReference>
<keyword evidence="6 8" id="KW-0067">ATP-binding</keyword>
<dbReference type="InterPro" id="IPR050660">
    <property type="entry name" value="NEK_Ser/Thr_kinase"/>
</dbReference>
<feature type="compositionally biased region" description="Basic and acidic residues" evidence="9">
    <location>
        <begin position="1564"/>
        <end position="1576"/>
    </location>
</feature>
<keyword evidence="3" id="KW-0808">Transferase</keyword>
<dbReference type="PROSITE" id="PS50088">
    <property type="entry name" value="ANK_REPEAT"/>
    <property type="match status" value="2"/>
</dbReference>
<feature type="transmembrane region" description="Helical" evidence="10">
    <location>
        <begin position="291"/>
        <end position="310"/>
    </location>
</feature>
<evidence type="ECO:0000256" key="6">
    <source>
        <dbReference type="ARBA" id="ARBA00022840"/>
    </source>
</evidence>
<evidence type="ECO:0000256" key="5">
    <source>
        <dbReference type="ARBA" id="ARBA00022777"/>
    </source>
</evidence>
<evidence type="ECO:0000259" key="11">
    <source>
        <dbReference type="PROSITE" id="PS50011"/>
    </source>
</evidence>
<feature type="compositionally biased region" description="Basic and acidic residues" evidence="9">
    <location>
        <begin position="1044"/>
        <end position="1059"/>
    </location>
</feature>
<dbReference type="Pfam" id="PF00023">
    <property type="entry name" value="Ank"/>
    <property type="match status" value="1"/>
</dbReference>
<dbReference type="InterPro" id="IPR011009">
    <property type="entry name" value="Kinase-like_dom_sf"/>
</dbReference>
<evidence type="ECO:0000256" key="10">
    <source>
        <dbReference type="SAM" id="Phobius"/>
    </source>
</evidence>
<accession>A0ABP0RVF7</accession>
<evidence type="ECO:0000256" key="4">
    <source>
        <dbReference type="ARBA" id="ARBA00022741"/>
    </source>
</evidence>
<evidence type="ECO:0000256" key="9">
    <source>
        <dbReference type="SAM" id="MobiDB-lite"/>
    </source>
</evidence>
<dbReference type="EMBL" id="CAXAMM010042295">
    <property type="protein sequence ID" value="CAK9103984.1"/>
    <property type="molecule type" value="Genomic_DNA"/>
</dbReference>
<comment type="similarity">
    <text evidence="1">Belongs to the protein kinase superfamily. NEK Ser/Thr protein kinase family. NIMA subfamily.</text>
</comment>
<feature type="repeat" description="ANK" evidence="7">
    <location>
        <begin position="365"/>
        <end position="397"/>
    </location>
</feature>
<dbReference type="Proteomes" id="UP001642464">
    <property type="component" value="Unassembled WGS sequence"/>
</dbReference>
<feature type="binding site" evidence="8">
    <location>
        <position position="632"/>
    </location>
    <ligand>
        <name>ATP</name>
        <dbReference type="ChEBI" id="CHEBI:30616"/>
    </ligand>
</feature>
<feature type="transmembrane region" description="Helical" evidence="10">
    <location>
        <begin position="258"/>
        <end position="279"/>
    </location>
</feature>
<dbReference type="Gene3D" id="1.25.40.20">
    <property type="entry name" value="Ankyrin repeat-containing domain"/>
    <property type="match status" value="1"/>
</dbReference>
<organism evidence="13 14">
    <name type="scientific">Durusdinium trenchii</name>
    <dbReference type="NCBI Taxonomy" id="1381693"/>
    <lineage>
        <taxon>Eukaryota</taxon>
        <taxon>Sar</taxon>
        <taxon>Alveolata</taxon>
        <taxon>Dinophyceae</taxon>
        <taxon>Suessiales</taxon>
        <taxon>Symbiodiniaceae</taxon>
        <taxon>Durusdinium</taxon>
    </lineage>
</organism>
<dbReference type="PROSITE" id="PS50011">
    <property type="entry name" value="PROTEIN_KINASE_DOM"/>
    <property type="match status" value="1"/>
</dbReference>
<name>A0ABP0RVF7_9DINO</name>
<proteinExistence type="inferred from homology"/>
<feature type="compositionally biased region" description="Pro residues" evidence="9">
    <location>
        <begin position="1021"/>
        <end position="1035"/>
    </location>
</feature>
<keyword evidence="10" id="KW-0472">Membrane</keyword>
<evidence type="ECO:0000256" key="3">
    <source>
        <dbReference type="ARBA" id="ARBA00022679"/>
    </source>
</evidence>
<dbReference type="PROSITE" id="PS50297">
    <property type="entry name" value="ANK_REP_REGION"/>
    <property type="match status" value="2"/>
</dbReference>